<evidence type="ECO:0000313" key="3">
    <source>
        <dbReference type="EMBL" id="WBL37485.1"/>
    </source>
</evidence>
<gene>
    <name evidence="3" type="ORF">O0235_01150</name>
</gene>
<dbReference type="InterPro" id="IPR014030">
    <property type="entry name" value="Ketoacyl_synth_N"/>
</dbReference>
<proteinExistence type="predicted"/>
<organism evidence="3 4">
    <name type="scientific">Tepidiforma flava</name>
    <dbReference type="NCBI Taxonomy" id="3004094"/>
    <lineage>
        <taxon>Bacteria</taxon>
        <taxon>Bacillati</taxon>
        <taxon>Chloroflexota</taxon>
        <taxon>Tepidiformia</taxon>
        <taxon>Tepidiformales</taxon>
        <taxon>Tepidiformaceae</taxon>
        <taxon>Tepidiforma</taxon>
    </lineage>
</organism>
<feature type="domain" description="Ketosynthase family 3 (KS3)" evidence="2">
    <location>
        <begin position="1"/>
        <end position="114"/>
    </location>
</feature>
<name>A0ABY7MAM0_9CHLR</name>
<reference evidence="3 4" key="1">
    <citation type="journal article" date="2023" name="ISME J.">
        <title>Thermophilic Dehalococcoidia with unusual traits shed light on an unexpected past.</title>
        <authorList>
            <person name="Palmer M."/>
            <person name="Covington J.K."/>
            <person name="Zhou E.M."/>
            <person name="Thomas S.C."/>
            <person name="Habib N."/>
            <person name="Seymour C.O."/>
            <person name="Lai D."/>
            <person name="Johnston J."/>
            <person name="Hashimi A."/>
            <person name="Jiao J.Y."/>
            <person name="Muok A.R."/>
            <person name="Liu L."/>
            <person name="Xian W.D."/>
            <person name="Zhi X.Y."/>
            <person name="Li M.M."/>
            <person name="Silva L.P."/>
            <person name="Bowen B.P."/>
            <person name="Louie K."/>
            <person name="Briegel A."/>
            <person name="Pett-Ridge J."/>
            <person name="Weber P.K."/>
            <person name="Tocheva E.I."/>
            <person name="Woyke T."/>
            <person name="Northen T.R."/>
            <person name="Mayali X."/>
            <person name="Li W.J."/>
            <person name="Hedlund B.P."/>
        </authorList>
    </citation>
    <scope>NUCLEOTIDE SEQUENCE [LARGE SCALE GENOMIC DNA]</scope>
    <source>
        <strain evidence="3 4">YIM 72310</strain>
    </source>
</reference>
<dbReference type="PROSITE" id="PS52004">
    <property type="entry name" value="KS3_2"/>
    <property type="match status" value="1"/>
</dbReference>
<dbReference type="InterPro" id="IPR000794">
    <property type="entry name" value="Beta-ketoacyl_synthase"/>
</dbReference>
<accession>A0ABY7MAM0</accession>
<dbReference type="Pfam" id="PF00109">
    <property type="entry name" value="ketoacyl-synt"/>
    <property type="match status" value="1"/>
</dbReference>
<dbReference type="EMBL" id="CP115149">
    <property type="protein sequence ID" value="WBL37485.1"/>
    <property type="molecule type" value="Genomic_DNA"/>
</dbReference>
<dbReference type="SUPFAM" id="SSF53901">
    <property type="entry name" value="Thiolase-like"/>
    <property type="match status" value="1"/>
</dbReference>
<evidence type="ECO:0000259" key="2">
    <source>
        <dbReference type="PROSITE" id="PS52004"/>
    </source>
</evidence>
<dbReference type="InterPro" id="IPR016039">
    <property type="entry name" value="Thiolase-like"/>
</dbReference>
<keyword evidence="4" id="KW-1185">Reference proteome</keyword>
<dbReference type="PANTHER" id="PTHR11712">
    <property type="entry name" value="POLYKETIDE SYNTHASE-RELATED"/>
    <property type="match status" value="1"/>
</dbReference>
<keyword evidence="1" id="KW-0808">Transferase</keyword>
<dbReference type="Proteomes" id="UP001212803">
    <property type="component" value="Chromosome"/>
</dbReference>
<dbReference type="Gene3D" id="3.40.47.10">
    <property type="match status" value="1"/>
</dbReference>
<evidence type="ECO:0000256" key="1">
    <source>
        <dbReference type="ARBA" id="ARBA00022679"/>
    </source>
</evidence>
<dbReference type="InterPro" id="IPR020841">
    <property type="entry name" value="PKS_Beta-ketoAc_synthase_dom"/>
</dbReference>
<dbReference type="PANTHER" id="PTHR11712:SF347">
    <property type="entry name" value="BETA KETOACYL-ACYL CARRIER PROTEIN SYNTHASE"/>
    <property type="match status" value="1"/>
</dbReference>
<sequence length="114" mass="12027">MHLGLRGPAMASVAACASGLYSYLEAKQLIASGRCDVVLAGGTEAALHPLPIAALANMKALSRRNDEPEKASRPFDRDRDGFVFGEGAVVMVIESEERAKARGRASTPSWRAAG</sequence>
<protein>
    <submittedName>
        <fullName evidence="3">Beta-ketoacyl synthase N-terminal-like domain-containing protein</fullName>
    </submittedName>
</protein>
<evidence type="ECO:0000313" key="4">
    <source>
        <dbReference type="Proteomes" id="UP001212803"/>
    </source>
</evidence>